<dbReference type="AlphaFoldDB" id="A0A6G1QPI6"/>
<dbReference type="GO" id="GO:0016020">
    <property type="term" value="C:membrane"/>
    <property type="evidence" value="ECO:0007669"/>
    <property type="project" value="UniProtKB-SubCell"/>
</dbReference>
<evidence type="ECO:0000256" key="5">
    <source>
        <dbReference type="ARBA" id="ARBA00022970"/>
    </source>
</evidence>
<dbReference type="PANTHER" id="PTHR22950:SF646">
    <property type="entry name" value="SODIUM-COUPLED NEUTRAL AMINO ACID TRANSPORTER 10-RELATED"/>
    <property type="match status" value="1"/>
</dbReference>
<feature type="compositionally biased region" description="Basic and acidic residues" evidence="8">
    <location>
        <begin position="828"/>
        <end position="873"/>
    </location>
</feature>
<comment type="similarity">
    <text evidence="2">Belongs to the amino acid/polyamine transporter 2 family.</text>
</comment>
<gene>
    <name evidence="11" type="ORF">EXN66_Car020280</name>
</gene>
<organism evidence="11 12">
    <name type="scientific">Channa argus</name>
    <name type="common">Northern snakehead</name>
    <name type="synonym">Ophicephalus argus</name>
    <dbReference type="NCBI Taxonomy" id="215402"/>
    <lineage>
        <taxon>Eukaryota</taxon>
        <taxon>Metazoa</taxon>
        <taxon>Chordata</taxon>
        <taxon>Craniata</taxon>
        <taxon>Vertebrata</taxon>
        <taxon>Euteleostomi</taxon>
        <taxon>Actinopterygii</taxon>
        <taxon>Neopterygii</taxon>
        <taxon>Teleostei</taxon>
        <taxon>Neoteleostei</taxon>
        <taxon>Acanthomorphata</taxon>
        <taxon>Anabantaria</taxon>
        <taxon>Anabantiformes</taxon>
        <taxon>Channoidei</taxon>
        <taxon>Channidae</taxon>
        <taxon>Channa</taxon>
    </lineage>
</organism>
<keyword evidence="5" id="KW-0029">Amino-acid transport</keyword>
<evidence type="ECO:0000256" key="1">
    <source>
        <dbReference type="ARBA" id="ARBA00004141"/>
    </source>
</evidence>
<keyword evidence="4 9" id="KW-0812">Transmembrane</keyword>
<evidence type="ECO:0000259" key="10">
    <source>
        <dbReference type="Pfam" id="PF01490"/>
    </source>
</evidence>
<evidence type="ECO:0000313" key="12">
    <source>
        <dbReference type="Proteomes" id="UP000503349"/>
    </source>
</evidence>
<feature type="domain" description="Amino acid transporter transmembrane" evidence="10">
    <location>
        <begin position="3"/>
        <end position="379"/>
    </location>
</feature>
<feature type="transmembrane region" description="Helical" evidence="9">
    <location>
        <begin position="225"/>
        <end position="248"/>
    </location>
</feature>
<protein>
    <submittedName>
        <fullName evidence="11">Putative sodium-coupled neutral amino acid transporter 10 Solute carrier family 38 member 10</fullName>
    </submittedName>
</protein>
<feature type="transmembrane region" description="Helical" evidence="9">
    <location>
        <begin position="146"/>
        <end position="165"/>
    </location>
</feature>
<feature type="region of interest" description="Disordered" evidence="8">
    <location>
        <begin position="567"/>
        <end position="596"/>
    </location>
</feature>
<feature type="compositionally biased region" description="Low complexity" evidence="8">
    <location>
        <begin position="751"/>
        <end position="760"/>
    </location>
</feature>
<evidence type="ECO:0000256" key="7">
    <source>
        <dbReference type="ARBA" id="ARBA00023136"/>
    </source>
</evidence>
<feature type="transmembrane region" description="Helical" evidence="9">
    <location>
        <begin position="12"/>
        <end position="45"/>
    </location>
</feature>
<feature type="transmembrane region" description="Helical" evidence="9">
    <location>
        <begin position="185"/>
        <end position="204"/>
    </location>
</feature>
<evidence type="ECO:0000256" key="9">
    <source>
        <dbReference type="SAM" id="Phobius"/>
    </source>
</evidence>
<evidence type="ECO:0000256" key="4">
    <source>
        <dbReference type="ARBA" id="ARBA00022692"/>
    </source>
</evidence>
<feature type="transmembrane region" description="Helical" evidence="9">
    <location>
        <begin position="116"/>
        <end position="134"/>
    </location>
</feature>
<feature type="compositionally biased region" description="Basic and acidic residues" evidence="8">
    <location>
        <begin position="1030"/>
        <end position="1078"/>
    </location>
</feature>
<evidence type="ECO:0000256" key="6">
    <source>
        <dbReference type="ARBA" id="ARBA00022989"/>
    </source>
</evidence>
<dbReference type="InterPro" id="IPR013057">
    <property type="entry name" value="AA_transpt_TM"/>
</dbReference>
<feature type="transmembrane region" description="Helical" evidence="9">
    <location>
        <begin position="268"/>
        <end position="286"/>
    </location>
</feature>
<feature type="transmembrane region" description="Helical" evidence="9">
    <location>
        <begin position="374"/>
        <end position="395"/>
    </location>
</feature>
<name>A0A6G1QPI6_CHAAH</name>
<keyword evidence="6 9" id="KW-1133">Transmembrane helix</keyword>
<dbReference type="EMBL" id="CM015731">
    <property type="protein sequence ID" value="KAF3704591.1"/>
    <property type="molecule type" value="Genomic_DNA"/>
</dbReference>
<feature type="compositionally biased region" description="Basic and acidic residues" evidence="8">
    <location>
        <begin position="421"/>
        <end position="440"/>
    </location>
</feature>
<comment type="subcellular location">
    <subcellularLocation>
        <location evidence="1">Membrane</location>
        <topology evidence="1">Multi-pass membrane protein</topology>
    </subcellularLocation>
</comment>
<feature type="region of interest" description="Disordered" evidence="8">
    <location>
        <begin position="397"/>
        <end position="507"/>
    </location>
</feature>
<evidence type="ECO:0000313" key="11">
    <source>
        <dbReference type="EMBL" id="KAF3704591.1"/>
    </source>
</evidence>
<keyword evidence="3" id="KW-0813">Transport</keyword>
<keyword evidence="12" id="KW-1185">Reference proteome</keyword>
<feature type="region of interest" description="Disordered" evidence="8">
    <location>
        <begin position="697"/>
        <end position="873"/>
    </location>
</feature>
<feature type="transmembrane region" description="Helical" evidence="9">
    <location>
        <begin position="66"/>
        <end position="96"/>
    </location>
</feature>
<proteinExistence type="inferred from homology"/>
<feature type="region of interest" description="Disordered" evidence="8">
    <location>
        <begin position="608"/>
        <end position="659"/>
    </location>
</feature>
<dbReference type="Pfam" id="PF01490">
    <property type="entry name" value="Aa_trans"/>
    <property type="match status" value="1"/>
</dbReference>
<dbReference type="GO" id="GO:0015179">
    <property type="term" value="F:L-amino acid transmembrane transporter activity"/>
    <property type="evidence" value="ECO:0007669"/>
    <property type="project" value="TreeGrafter"/>
</dbReference>
<reference evidence="11 12" key="1">
    <citation type="submission" date="2019-02" db="EMBL/GenBank/DDBJ databases">
        <title>Opniocepnalus argus genome.</title>
        <authorList>
            <person name="Zhou C."/>
            <person name="Xiao S."/>
        </authorList>
    </citation>
    <scope>NUCLEOTIDE SEQUENCE [LARGE SCALE GENOMIC DNA]</scope>
    <source>
        <strain evidence="11">OARG1902GOOAL</strain>
        <tissue evidence="11">Muscle</tissue>
    </source>
</reference>
<feature type="transmembrane region" description="Helical" evidence="9">
    <location>
        <begin position="341"/>
        <end position="362"/>
    </location>
</feature>
<feature type="transmembrane region" description="Helical" evidence="9">
    <location>
        <begin position="317"/>
        <end position="335"/>
    </location>
</feature>
<sequence>MTASNSGLIMNVVNSIVGVSVLTMPFCFKQCGIVLGTILLFFCSWMTHKSCMFLVHTASNTKRRTYAGLVTFVFSLCLCSMIGLMLGTCIAFYVVIADLGSNFFAQMLGLQVTGSFRVLLLIAVSSFIVLPLSLQRNMMSSIQSFSAMALMFYTLFMFTMVLSSFKHGLLSGWWLGQVYVMRWEGVFRCFPICGMAFACQSYACMQVLPTYDSLEEPSVKRMSTIFTSALNVVTIFYITVGFFGYVSFTENIAGNVLMNFPSNLVTEMIRVGFMMSVAVGFPMMILPCRQAINTMLFEQQQKDGTFAAGGYMPPLRFKMITLCIVFGTMLGGILIPNVETILGLTGATMGSLICFICPALIYRKIQKNGIIAQLVLWVGLGILLISTFTTLSISASSSGTRAQLPPPPAPNKNNLLPLDLPEPHAVDKAANEKPVEEEKPNLQALDVVKPPEKEQGEPPQIKGPVELPERKEDEEVQLDRPDAGVAVPEGEAHRHEPPIPHDKVKVDEKKNIAELEEDKKQPEGEEEHKREEEYGLVHAVKVEDKKDERVEEKLKPVEVEIRKEERIKDGGKVLSNEVPEKQAAEQGKKDNLPLKEVERLDPVKDPVVENEAKVANQDAVIQPDKVGKAPEAAAKLPNGEHHPAADEAPADTDEKMDEGQLDHAVLLQVIKEQQEQQKRLLDQQEKLLAVIEEQHKEIHQKQPAGAAGEIDTEKGNAEQLEGMEGEAAKPKDAGLASDLKQPKEGAGAEGGAPQVGVVEPHPIGQNQAKAGEKAAHDNVAVAYKEDGHVAPGGESHKENELGARGVPLGKKKSDGHQPVPENDQGAQPKDEERSLGEEKEGIENVKRQQIEREMKEKILREQELEKQRVEREKIEKEVQARMENEIKEKMAKEQELEKQRVEREMIKKELQARLEKEQLERERETREQELEKERIDKEVQARVAKERQERERREKLAREQELEKVKPAQQKATEERVKQDNWKADSEILDKVRNEKEAEEAQDRLAKLQVIEDKNAGKAAQGAEREDDEALKKGGRDLKEKVAAEADPREGVEDRAVKAEVHPQGSHEKVRDQGGMDLKRKRRAAGRSPEETGKSRGVPGLEPLLELGGSDLHAALEEQLLAGAMVHSRQIKQASEDKEAK</sequence>
<feature type="compositionally biased region" description="Basic and acidic residues" evidence="8">
    <location>
        <begin position="578"/>
        <end position="596"/>
    </location>
</feature>
<evidence type="ECO:0000256" key="3">
    <source>
        <dbReference type="ARBA" id="ARBA00022448"/>
    </source>
</evidence>
<feature type="compositionally biased region" description="Basic and acidic residues" evidence="8">
    <location>
        <begin position="783"/>
        <end position="801"/>
    </location>
</feature>
<feature type="region of interest" description="Disordered" evidence="8">
    <location>
        <begin position="914"/>
        <end position="1104"/>
    </location>
</feature>
<feature type="compositionally biased region" description="Basic and acidic residues" evidence="8">
    <location>
        <begin position="914"/>
        <end position="1016"/>
    </location>
</feature>
<feature type="compositionally biased region" description="Basic and acidic residues" evidence="8">
    <location>
        <begin position="467"/>
        <end position="482"/>
    </location>
</feature>
<evidence type="ECO:0000256" key="8">
    <source>
        <dbReference type="SAM" id="MobiDB-lite"/>
    </source>
</evidence>
<keyword evidence="7 9" id="KW-0472">Membrane</keyword>
<reference evidence="12" key="2">
    <citation type="submission" date="2019-02" db="EMBL/GenBank/DDBJ databases">
        <title>Opniocepnalus argus Var Kimnra genome.</title>
        <authorList>
            <person name="Zhou C."/>
            <person name="Xiao S."/>
        </authorList>
    </citation>
    <scope>NUCLEOTIDE SEQUENCE [LARGE SCALE GENOMIC DNA]</scope>
</reference>
<accession>A0A6G1QPI6</accession>
<evidence type="ECO:0000256" key="2">
    <source>
        <dbReference type="ARBA" id="ARBA00008066"/>
    </source>
</evidence>
<dbReference type="PANTHER" id="PTHR22950">
    <property type="entry name" value="AMINO ACID TRANSPORTER"/>
    <property type="match status" value="1"/>
</dbReference>
<dbReference type="Proteomes" id="UP000503349">
    <property type="component" value="Chromosome 20"/>
</dbReference>
<feature type="compositionally biased region" description="Basic and acidic residues" evidence="8">
    <location>
        <begin position="490"/>
        <end position="507"/>
    </location>
</feature>